<feature type="compositionally biased region" description="Low complexity" evidence="1">
    <location>
        <begin position="273"/>
        <end position="288"/>
    </location>
</feature>
<feature type="compositionally biased region" description="Low complexity" evidence="1">
    <location>
        <begin position="316"/>
        <end position="334"/>
    </location>
</feature>
<dbReference type="RefSeq" id="WP_190436284.1">
    <property type="nucleotide sequence ID" value="NZ_JAMPKM010000020.1"/>
</dbReference>
<comment type="caution">
    <text evidence="3">The sequence shown here is derived from an EMBL/GenBank/DDBJ whole genome shotgun (WGS) entry which is preliminary data.</text>
</comment>
<feature type="domain" description="AMIN" evidence="2">
    <location>
        <begin position="54"/>
        <end position="137"/>
    </location>
</feature>
<feature type="compositionally biased region" description="Low complexity" evidence="1">
    <location>
        <begin position="160"/>
        <end position="184"/>
    </location>
</feature>
<protein>
    <submittedName>
        <fullName evidence="3">AMIN domain-containing protein</fullName>
    </submittedName>
</protein>
<sequence>MQNQKSVWGLPLRQQVISLALSGNCLWATLGVSAGVIGAIAQTTPVQAAILTQWQFNSTTNQLEITVPEGTQPRYFLLAKPARIVLDLPNTQMGSVPTEQTLSGPVQQIRVSQQQAGSTRIVMQLAPNVVFAPGQVKLEQAGTGKAGTRWVLRPLIAGSSTSTPTVAAKPAAPATVATKPQSAAPTPPSVQPSAPAASSTQRSQPSPPAVTNERSQPSPPAVTNERSQPTSQPSPPAVTNERSQPTTPAAPRSRITRNAADLLAPGDRSFDNSSAPSPESSPTIAAPTAPSPLPSDLLGPAPAPSDTAIFSPRLSPEVTTATPTPAPRPTQSAPTRDRQSPVTLAKPSAPPKSPAPSTATQPTAQSAIKPPLPAPSAQPNRATSTAIAPTPAVTPVSKPLPEPQPPAVPVVAEPIETAPVAPVQPEVKPTANLPRPTPDLETAVLPPANFRSQQSVTVSVPPMNSTAGSVQVPQLGDRVPTTTINTEPNPGLPPAVFTPQPSATVTVPSLSSPSIQPAPTRAVTLESPQLARTPNVDEAAGRVIEFGQPLAATSSTPAAATPPNLPTLESETDLPTETPSVISARATAPVTVPPLPRSTANSSSTELDFQRPSDLPSKSQPNIEAESSNLVAVGDGIVLPTGTTLQLQYSGTEVLELRPGAPQQEVLLLQTEIRDRNGSILAPNGAPVIGRFETTSGGSRFVAQAINLQGRNVPLAAESALLGGKLKVSQDKVVRNSALGALAGALVGGLSGEEVIGGAAAGAAVTYLASPKPAKLQPGQVLQVRLTEVLRSP</sequence>
<dbReference type="Gene3D" id="2.60.40.3500">
    <property type="match status" value="1"/>
</dbReference>
<evidence type="ECO:0000256" key="1">
    <source>
        <dbReference type="SAM" id="MobiDB-lite"/>
    </source>
</evidence>
<evidence type="ECO:0000259" key="2">
    <source>
        <dbReference type="Pfam" id="PF11741"/>
    </source>
</evidence>
<dbReference type="Pfam" id="PF11741">
    <property type="entry name" value="AMIN"/>
    <property type="match status" value="1"/>
</dbReference>
<feature type="region of interest" description="Disordered" evidence="1">
    <location>
        <begin position="160"/>
        <end position="408"/>
    </location>
</feature>
<evidence type="ECO:0000313" key="3">
    <source>
        <dbReference type="EMBL" id="MEP0820089.1"/>
    </source>
</evidence>
<name>A0ABV0JE81_9CYAN</name>
<feature type="compositionally biased region" description="Low complexity" evidence="1">
    <location>
        <begin position="550"/>
        <end position="568"/>
    </location>
</feature>
<feature type="region of interest" description="Disordered" evidence="1">
    <location>
        <begin position="421"/>
        <end position="473"/>
    </location>
</feature>
<keyword evidence="4" id="KW-1185">Reference proteome</keyword>
<feature type="compositionally biased region" description="Polar residues" evidence="1">
    <location>
        <begin position="377"/>
        <end position="387"/>
    </location>
</feature>
<accession>A0ABV0JE81</accession>
<gene>
    <name evidence="3" type="ORF">NC998_23575</name>
</gene>
<dbReference type="InterPro" id="IPR021731">
    <property type="entry name" value="AMIN_dom"/>
</dbReference>
<dbReference type="Proteomes" id="UP001464891">
    <property type="component" value="Unassembled WGS sequence"/>
</dbReference>
<feature type="compositionally biased region" description="Polar residues" evidence="1">
    <location>
        <begin position="450"/>
        <end position="472"/>
    </location>
</feature>
<proteinExistence type="predicted"/>
<dbReference type="EMBL" id="JAMPKM010000020">
    <property type="protein sequence ID" value="MEP0820089.1"/>
    <property type="molecule type" value="Genomic_DNA"/>
</dbReference>
<dbReference type="PRINTS" id="PR01217">
    <property type="entry name" value="PRICHEXTENSN"/>
</dbReference>
<evidence type="ECO:0000313" key="4">
    <source>
        <dbReference type="Proteomes" id="UP001464891"/>
    </source>
</evidence>
<feature type="region of interest" description="Disordered" evidence="1">
    <location>
        <begin position="550"/>
        <end position="621"/>
    </location>
</feature>
<feature type="compositionally biased region" description="Low complexity" evidence="1">
    <location>
        <begin position="191"/>
        <end position="204"/>
    </location>
</feature>
<feature type="compositionally biased region" description="Low complexity" evidence="1">
    <location>
        <begin position="355"/>
        <end position="367"/>
    </location>
</feature>
<organism evidence="3 4">
    <name type="scientific">Trichocoleus desertorum GB2-A4</name>
    <dbReference type="NCBI Taxonomy" id="2933944"/>
    <lineage>
        <taxon>Bacteria</taxon>
        <taxon>Bacillati</taxon>
        <taxon>Cyanobacteriota</taxon>
        <taxon>Cyanophyceae</taxon>
        <taxon>Leptolyngbyales</taxon>
        <taxon>Trichocoleusaceae</taxon>
        <taxon>Trichocoleus</taxon>
    </lineage>
</organism>
<reference evidence="3 4" key="1">
    <citation type="submission" date="2022-04" db="EMBL/GenBank/DDBJ databases">
        <title>Positive selection, recombination, and allopatry shape intraspecific diversity of widespread and dominant cyanobacteria.</title>
        <authorList>
            <person name="Wei J."/>
            <person name="Shu W."/>
            <person name="Hu C."/>
        </authorList>
    </citation>
    <scope>NUCLEOTIDE SEQUENCE [LARGE SCALE GENOMIC DNA]</scope>
    <source>
        <strain evidence="3 4">GB2-A4</strain>
    </source>
</reference>
<feature type="compositionally biased region" description="Polar residues" evidence="1">
    <location>
        <begin position="598"/>
        <end position="607"/>
    </location>
</feature>
<feature type="compositionally biased region" description="Pro residues" evidence="1">
    <location>
        <begin position="398"/>
        <end position="408"/>
    </location>
</feature>